<protein>
    <submittedName>
        <fullName evidence="2">Alpha/beta hydrolase</fullName>
    </submittedName>
</protein>
<accession>A0A9Y2MPD3</accession>
<dbReference type="Proteomes" id="UP001236014">
    <property type="component" value="Chromosome"/>
</dbReference>
<dbReference type="GO" id="GO:0016020">
    <property type="term" value="C:membrane"/>
    <property type="evidence" value="ECO:0007669"/>
    <property type="project" value="TreeGrafter"/>
</dbReference>
<proteinExistence type="predicted"/>
<dbReference type="InterPro" id="IPR000073">
    <property type="entry name" value="AB_hydrolase_1"/>
</dbReference>
<evidence type="ECO:0000259" key="1">
    <source>
        <dbReference type="Pfam" id="PF00561"/>
    </source>
</evidence>
<dbReference type="SUPFAM" id="SSF53474">
    <property type="entry name" value="alpha/beta-Hydrolases"/>
    <property type="match status" value="1"/>
</dbReference>
<gene>
    <name evidence="2" type="ORF">QRX50_31005</name>
</gene>
<dbReference type="AlphaFoldDB" id="A0A9Y2MPD3"/>
<reference evidence="2 3" key="1">
    <citation type="submission" date="2023-06" db="EMBL/GenBank/DDBJ databases">
        <authorList>
            <person name="Oyuntsetseg B."/>
            <person name="Kim S.B."/>
        </authorList>
    </citation>
    <scope>NUCLEOTIDE SEQUENCE [LARGE SCALE GENOMIC DNA]</scope>
    <source>
        <strain evidence="2 3">2-15</strain>
    </source>
</reference>
<dbReference type="InterPro" id="IPR029058">
    <property type="entry name" value="AB_hydrolase_fold"/>
</dbReference>
<evidence type="ECO:0000313" key="2">
    <source>
        <dbReference type="EMBL" id="WIX75895.1"/>
    </source>
</evidence>
<keyword evidence="3" id="KW-1185">Reference proteome</keyword>
<name>A0A9Y2MPD3_9PSEU</name>
<feature type="domain" description="AB hydrolase-1" evidence="1">
    <location>
        <begin position="22"/>
        <end position="262"/>
    </location>
</feature>
<dbReference type="Gene3D" id="3.40.50.1820">
    <property type="entry name" value="alpha/beta hydrolase"/>
    <property type="match status" value="1"/>
</dbReference>
<dbReference type="EMBL" id="CP127294">
    <property type="protein sequence ID" value="WIX75895.1"/>
    <property type="molecule type" value="Genomic_DNA"/>
</dbReference>
<dbReference type="RefSeq" id="WP_285966657.1">
    <property type="nucleotide sequence ID" value="NZ_CP127294.1"/>
</dbReference>
<dbReference type="PANTHER" id="PTHR43798:SF27">
    <property type="entry name" value="HYDROLASE ALPHA_BETA HYDROLASE FOLD FAMILY"/>
    <property type="match status" value="1"/>
</dbReference>
<dbReference type="GO" id="GO:0016787">
    <property type="term" value="F:hydrolase activity"/>
    <property type="evidence" value="ECO:0007669"/>
    <property type="project" value="UniProtKB-KW"/>
</dbReference>
<organism evidence="2 3">
    <name type="scientific">Amycolatopsis carbonis</name>
    <dbReference type="NCBI Taxonomy" id="715471"/>
    <lineage>
        <taxon>Bacteria</taxon>
        <taxon>Bacillati</taxon>
        <taxon>Actinomycetota</taxon>
        <taxon>Actinomycetes</taxon>
        <taxon>Pseudonocardiales</taxon>
        <taxon>Pseudonocardiaceae</taxon>
        <taxon>Amycolatopsis</taxon>
    </lineage>
</organism>
<dbReference type="InterPro" id="IPR050266">
    <property type="entry name" value="AB_hydrolase_sf"/>
</dbReference>
<dbReference type="KEGG" id="acab:QRX50_31005"/>
<evidence type="ECO:0000313" key="3">
    <source>
        <dbReference type="Proteomes" id="UP001236014"/>
    </source>
</evidence>
<dbReference type="Pfam" id="PF00561">
    <property type="entry name" value="Abhydrolase_1"/>
    <property type="match status" value="1"/>
</dbReference>
<keyword evidence="2" id="KW-0378">Hydrolase</keyword>
<dbReference type="PANTHER" id="PTHR43798">
    <property type="entry name" value="MONOACYLGLYCEROL LIPASE"/>
    <property type="match status" value="1"/>
</dbReference>
<sequence>MPTFAAPDGTTLAYRVFGSGTPVVCLPGGPMRAAAYLGDLGGLAAYRSLLVLDLRGTGASAEPEDPDTYRCDRQVGDVEALREHLGLETLDLLSHSAGASLAMRYAAARPERIGRLTLITPSARSVAFEQTPDQRRGSIARRAAEPWHAAVAAAYEEIAAGRATSAAWAALAPLYYGRWDDTAKVHHATESAQRNARAARGYSAEGAFDPPRTRAELAAVTAPVLVLAGELDWITPPGVAAAIAGLFPDAHTVTQHGTSHYPWIDDAAAFTETVAKFLC</sequence>